<accession>A0A7J6JVN0</accession>
<reference evidence="3 4" key="1">
    <citation type="submission" date="2020-03" db="EMBL/GenBank/DDBJ databases">
        <title>Genome sequence of Toxoplasma gondii RH-88 strain.</title>
        <authorList>
            <person name="Lorenzi H.A."/>
            <person name="Venepally P."/>
            <person name="Rozenberg A."/>
            <person name="Sibley D."/>
        </authorList>
    </citation>
    <scope>NUCLEOTIDE SEQUENCE [LARGE SCALE GENOMIC DNA]</scope>
    <source>
        <strain evidence="3 4">RH-88</strain>
    </source>
</reference>
<dbReference type="EMBL" id="JAAUHK010000197">
    <property type="protein sequence ID" value="KAF4638432.1"/>
    <property type="molecule type" value="Genomic_DNA"/>
</dbReference>
<feature type="region of interest" description="Disordered" evidence="2">
    <location>
        <begin position="60"/>
        <end position="118"/>
    </location>
</feature>
<comment type="caution">
    <text evidence="3">The sequence shown here is derived from an EMBL/GenBank/DDBJ whole genome shotgun (WGS) entry which is preliminary data.</text>
</comment>
<feature type="compositionally biased region" description="Polar residues" evidence="2">
    <location>
        <begin position="259"/>
        <end position="272"/>
    </location>
</feature>
<feature type="region of interest" description="Disordered" evidence="2">
    <location>
        <begin position="421"/>
        <end position="443"/>
    </location>
</feature>
<feature type="compositionally biased region" description="Polar residues" evidence="2">
    <location>
        <begin position="784"/>
        <end position="806"/>
    </location>
</feature>
<feature type="compositionally biased region" description="Acidic residues" evidence="2">
    <location>
        <begin position="71"/>
        <end position="82"/>
    </location>
</feature>
<feature type="compositionally biased region" description="Polar residues" evidence="2">
    <location>
        <begin position="764"/>
        <end position="775"/>
    </location>
</feature>
<evidence type="ECO:0000256" key="1">
    <source>
        <dbReference type="SAM" id="Coils"/>
    </source>
</evidence>
<gene>
    <name evidence="3" type="ORF">TGRH88_060400</name>
</gene>
<organism evidence="3 4">
    <name type="scientific">Toxoplasma gondii</name>
    <dbReference type="NCBI Taxonomy" id="5811"/>
    <lineage>
        <taxon>Eukaryota</taxon>
        <taxon>Sar</taxon>
        <taxon>Alveolata</taxon>
        <taxon>Apicomplexa</taxon>
        <taxon>Conoidasida</taxon>
        <taxon>Coccidia</taxon>
        <taxon>Eucoccidiorida</taxon>
        <taxon>Eimeriorina</taxon>
        <taxon>Sarcocystidae</taxon>
        <taxon>Toxoplasma</taxon>
    </lineage>
</organism>
<keyword evidence="1" id="KW-0175">Coiled coil</keyword>
<evidence type="ECO:0000313" key="3">
    <source>
        <dbReference type="EMBL" id="KAF4638432.1"/>
    </source>
</evidence>
<feature type="region of interest" description="Disordered" evidence="2">
    <location>
        <begin position="698"/>
        <end position="806"/>
    </location>
</feature>
<proteinExistence type="predicted"/>
<feature type="region of interest" description="Disordered" evidence="2">
    <location>
        <begin position="564"/>
        <end position="584"/>
    </location>
</feature>
<name>A0A7J6JVN0_TOXGO</name>
<protein>
    <submittedName>
        <fullName evidence="3">Uncharacterized protein</fullName>
    </submittedName>
</protein>
<evidence type="ECO:0000256" key="2">
    <source>
        <dbReference type="SAM" id="MobiDB-lite"/>
    </source>
</evidence>
<evidence type="ECO:0000313" key="4">
    <source>
        <dbReference type="Proteomes" id="UP000557509"/>
    </source>
</evidence>
<sequence length="806" mass="87727">MLDVKRWFHQMPFLGARSWLRPLIALHALVEGLAGFHSLPGLQGGTVLLWFPVLPEHQEAAASNAPHGTESTEESDSSDDDDPPLRTDTESLSRRSSRLLDSGLTPGPPRDSSGARSGLALDVEEQLQLIRSQRRRLIAAMRNLRFRWSSAEGYIKCRMQRDASRRARGGQPAMLPSRQKLARFKLLYKSGRAQRERELRKLERELQDLERQNEQLLKMHAVRRRGRGKRPAKDMRANQLRPPASTDESQCFAEPGPSDPQSAPTDTETTDVAQADQAVPGCSWWGTDSGAAPLRPNPKAAVPVRADEDKRGTPFSELTLIRAQKSNLLAMRRTIRSRWKSQTAYVNMRMHEINFHRKGKGLPPLELTPELLRDFSSQYNDRLIPRVMRELELSGQIGALEEKERDIFKCCLRLACRTSVTAETETPGPRVPTGGAPNPAPELSTQPALQFHRQVPSTDSTLQVASTPHLLSAAPGAPPSREQVPILSWGPVSTTDGARLESHLALPILGPAGAQMESQSALPAMGSAGRSHTTTAARSAHIIGPPCVAPPSCLWQHQETPVQLGSTESPSAAPYPFPQYSPTDTSAASYAIPCRTGDRGETQYPSPSQLEQHAAACSPGRFEPGSELPVELLEFILDHSTASSAVSAHTSAVLEKPVPLPAEPWSPGIAFPNIVSPSEQPSTSHWWPDPPSSSSDRWLWPSAPFEGPAGALRHHARAPGEPLPRPLPHSMSPHPAWARAPGDVRPADPQPPTSADPPHFHGPSTYSHTQSSSPGLTLMDIRAATSTSGPRVQSTSANGSDTDSDP</sequence>
<dbReference type="AlphaFoldDB" id="A0A7J6JVN0"/>
<feature type="compositionally biased region" description="Basic residues" evidence="2">
    <location>
        <begin position="221"/>
        <end position="230"/>
    </location>
</feature>
<dbReference type="VEuPathDB" id="ToxoDB:TGME49_245980"/>
<feature type="compositionally biased region" description="Basic and acidic residues" evidence="2">
    <location>
        <begin position="83"/>
        <end position="93"/>
    </location>
</feature>
<dbReference type="Proteomes" id="UP000557509">
    <property type="component" value="Unassembled WGS sequence"/>
</dbReference>
<feature type="region of interest" description="Disordered" evidence="2">
    <location>
        <begin position="221"/>
        <end position="308"/>
    </location>
</feature>
<keyword evidence="4" id="KW-1185">Reference proteome</keyword>
<dbReference type="CDD" id="cd14686">
    <property type="entry name" value="bZIP"/>
    <property type="match status" value="1"/>
</dbReference>
<feature type="coiled-coil region" evidence="1">
    <location>
        <begin position="192"/>
        <end position="219"/>
    </location>
</feature>